<keyword evidence="2" id="KW-1185">Reference proteome</keyword>
<reference evidence="1 2" key="1">
    <citation type="submission" date="2022-06" db="EMBL/GenBank/DDBJ databases">
        <title>Genomic Encyclopedia of Type Strains, Phase I: the one thousand microbial genomes (KMG-I) project.</title>
        <authorList>
            <person name="Kyrpides N."/>
        </authorList>
    </citation>
    <scope>NUCLEOTIDE SEQUENCE [LARGE SCALE GENOMIC DNA]</scope>
    <source>
        <strain evidence="1 2">DSM 43889</strain>
    </source>
</reference>
<protein>
    <recommendedName>
        <fullName evidence="3">DUF2511 domain-containing protein</fullName>
    </recommendedName>
</protein>
<dbReference type="EMBL" id="AUBJ02000001">
    <property type="protein sequence ID" value="MCP2332846.1"/>
    <property type="molecule type" value="Genomic_DNA"/>
</dbReference>
<name>A0ABT1JMA0_ACTCY</name>
<gene>
    <name evidence="1" type="ORF">G443_003116</name>
</gene>
<proteinExistence type="predicted"/>
<evidence type="ECO:0008006" key="3">
    <source>
        <dbReference type="Google" id="ProtNLM"/>
    </source>
</evidence>
<dbReference type="Proteomes" id="UP000791080">
    <property type="component" value="Unassembled WGS sequence"/>
</dbReference>
<accession>A0ABT1JMA0</accession>
<comment type="caution">
    <text evidence="1">The sequence shown here is derived from an EMBL/GenBank/DDBJ whole genome shotgun (WGS) entry which is preliminary data.</text>
</comment>
<evidence type="ECO:0000313" key="1">
    <source>
        <dbReference type="EMBL" id="MCP2332846.1"/>
    </source>
</evidence>
<sequence length="114" mass="11243">MGTRAGAVLAVALAAVGCGGVVEREPDRTTGFRQVSREAFDADGLTWPLTVDTAEVGCEGGGAVVVVEGTAYGITGAAQAAGVPALPEDLWADDSGIGHGVKVTVSDLISVAGC</sequence>
<dbReference type="PROSITE" id="PS51257">
    <property type="entry name" value="PROKAR_LIPOPROTEIN"/>
    <property type="match status" value="1"/>
</dbReference>
<evidence type="ECO:0000313" key="2">
    <source>
        <dbReference type="Proteomes" id="UP000791080"/>
    </source>
</evidence>
<dbReference type="RefSeq" id="WP_026417750.1">
    <property type="nucleotide sequence ID" value="NZ_AUBJ02000001.1"/>
</dbReference>
<organism evidence="1 2">
    <name type="scientific">Actinoalloteichus caeruleus DSM 43889</name>
    <dbReference type="NCBI Taxonomy" id="1120930"/>
    <lineage>
        <taxon>Bacteria</taxon>
        <taxon>Bacillati</taxon>
        <taxon>Actinomycetota</taxon>
        <taxon>Actinomycetes</taxon>
        <taxon>Pseudonocardiales</taxon>
        <taxon>Pseudonocardiaceae</taxon>
        <taxon>Actinoalloteichus</taxon>
        <taxon>Actinoalloteichus cyanogriseus</taxon>
    </lineage>
</organism>